<dbReference type="GO" id="GO:0000398">
    <property type="term" value="P:mRNA splicing, via spliceosome"/>
    <property type="evidence" value="ECO:0007669"/>
    <property type="project" value="InterPro"/>
</dbReference>
<feature type="region of interest" description="Disordered" evidence="4">
    <location>
        <begin position="1"/>
        <end position="138"/>
    </location>
</feature>
<feature type="compositionally biased region" description="Basic and acidic residues" evidence="4">
    <location>
        <begin position="48"/>
        <end position="60"/>
    </location>
</feature>
<dbReference type="PANTHER" id="PTHR12214:SF0">
    <property type="entry name" value="LD29489P"/>
    <property type="match status" value="1"/>
</dbReference>
<dbReference type="Proteomes" id="UP001152797">
    <property type="component" value="Unassembled WGS sequence"/>
</dbReference>
<gene>
    <name evidence="5" type="ORF">C1SCF055_LOCUS17102</name>
</gene>
<feature type="compositionally biased region" description="Basic and acidic residues" evidence="4">
    <location>
        <begin position="393"/>
        <end position="405"/>
    </location>
</feature>
<evidence type="ECO:0000313" key="7">
    <source>
        <dbReference type="EMBL" id="CAL4777394.1"/>
    </source>
</evidence>
<keyword evidence="2" id="KW-0539">Nucleus</keyword>
<name>A0A9P1FXP9_9DINO</name>
<evidence type="ECO:0000256" key="2">
    <source>
        <dbReference type="ARBA" id="ARBA00023242"/>
    </source>
</evidence>
<dbReference type="EMBL" id="CAMXCT030001438">
    <property type="protein sequence ID" value="CAL4777394.1"/>
    <property type="molecule type" value="Genomic_DNA"/>
</dbReference>
<comment type="subcellular location">
    <subcellularLocation>
        <location evidence="1">Nucleus</location>
    </subcellularLocation>
</comment>
<dbReference type="EMBL" id="CAMXCT010001438">
    <property type="protein sequence ID" value="CAI3990082.1"/>
    <property type="molecule type" value="Genomic_DNA"/>
</dbReference>
<evidence type="ECO:0000256" key="3">
    <source>
        <dbReference type="SAM" id="Coils"/>
    </source>
</evidence>
<reference evidence="6" key="2">
    <citation type="submission" date="2024-04" db="EMBL/GenBank/DDBJ databases">
        <authorList>
            <person name="Chen Y."/>
            <person name="Shah S."/>
            <person name="Dougan E. K."/>
            <person name="Thang M."/>
            <person name="Chan C."/>
        </authorList>
    </citation>
    <scope>NUCLEOTIDE SEQUENCE [LARGE SCALE GENOMIC DNA]</scope>
</reference>
<keyword evidence="3" id="KW-0175">Coiled coil</keyword>
<protein>
    <submittedName>
        <fullName evidence="7">GC-rich sequence DNA-binding factor 2</fullName>
    </submittedName>
</protein>
<feature type="compositionally biased region" description="Low complexity" evidence="4">
    <location>
        <begin position="84"/>
        <end position="94"/>
    </location>
</feature>
<evidence type="ECO:0000313" key="5">
    <source>
        <dbReference type="EMBL" id="CAI3990082.1"/>
    </source>
</evidence>
<dbReference type="OrthoDB" id="442240at2759"/>
<comment type="caution">
    <text evidence="5">The sequence shown here is derived from an EMBL/GenBank/DDBJ whole genome shotgun (WGS) entry which is preliminary data.</text>
</comment>
<keyword evidence="8" id="KW-1185">Reference proteome</keyword>
<evidence type="ECO:0000313" key="6">
    <source>
        <dbReference type="EMBL" id="CAL1143457.1"/>
    </source>
</evidence>
<feature type="compositionally biased region" description="Basic and acidic residues" evidence="4">
    <location>
        <begin position="67"/>
        <end position="77"/>
    </location>
</feature>
<evidence type="ECO:0000313" key="8">
    <source>
        <dbReference type="Proteomes" id="UP001152797"/>
    </source>
</evidence>
<dbReference type="InterPro" id="IPR012890">
    <property type="entry name" value="GCFC2-like"/>
</dbReference>
<organism evidence="5">
    <name type="scientific">Cladocopium goreaui</name>
    <dbReference type="NCBI Taxonomy" id="2562237"/>
    <lineage>
        <taxon>Eukaryota</taxon>
        <taxon>Sar</taxon>
        <taxon>Alveolata</taxon>
        <taxon>Dinophyceae</taxon>
        <taxon>Suessiales</taxon>
        <taxon>Symbiodiniaceae</taxon>
        <taxon>Cladocopium</taxon>
    </lineage>
</organism>
<feature type="coiled-coil region" evidence="3">
    <location>
        <begin position="249"/>
        <end position="328"/>
    </location>
</feature>
<dbReference type="PANTHER" id="PTHR12214">
    <property type="entry name" value="GC-RICH SEQUENCE DNA-BINDING FACTOR"/>
    <property type="match status" value="1"/>
</dbReference>
<feature type="region of interest" description="Disordered" evidence="4">
    <location>
        <begin position="527"/>
        <end position="560"/>
    </location>
</feature>
<feature type="compositionally biased region" description="Low complexity" evidence="4">
    <location>
        <begin position="110"/>
        <end position="122"/>
    </location>
</feature>
<feature type="region of interest" description="Disordered" evidence="4">
    <location>
        <begin position="352"/>
        <end position="413"/>
    </location>
</feature>
<dbReference type="GO" id="GO:0003677">
    <property type="term" value="F:DNA binding"/>
    <property type="evidence" value="ECO:0007669"/>
    <property type="project" value="UniProtKB-KW"/>
</dbReference>
<evidence type="ECO:0000256" key="4">
    <source>
        <dbReference type="SAM" id="MobiDB-lite"/>
    </source>
</evidence>
<evidence type="ECO:0000256" key="1">
    <source>
        <dbReference type="ARBA" id="ARBA00004123"/>
    </source>
</evidence>
<keyword evidence="7" id="KW-0238">DNA-binding</keyword>
<dbReference type="EMBL" id="CAMXCT020001438">
    <property type="protein sequence ID" value="CAL1143457.1"/>
    <property type="molecule type" value="Genomic_DNA"/>
</dbReference>
<dbReference type="GO" id="GO:0005634">
    <property type="term" value="C:nucleus"/>
    <property type="evidence" value="ECO:0007669"/>
    <property type="project" value="UniProtKB-SubCell"/>
</dbReference>
<feature type="compositionally biased region" description="Basic residues" evidence="4">
    <location>
        <begin position="382"/>
        <end position="392"/>
    </location>
</feature>
<sequence>MAGVRRQLLSIGEDEEEEPMFKVKKSRLSRQMAATKAPADLPSSFQKKSKEAKQDRPDPRKSRRDRRCGAEVDKVDVSEIGDVAEATEPLTEPAEGFDDAKDMEDVETSAVQAARLARAQRQAARDAPRGAVPQGDSRARIKALAAAAQRELNDEEPEDLAEAWALRQLEVGLHRRRTGQQAPVVDMNLDEEIAQLDGRAPAVRRDGVAQVQKAAERVAKGHDGAKAVRKEESVLWAPSEAMAKLWETMKTLEGSAENRDAKIEELKSQRDAAQDELREIERQDKQTARSLRCVRELEEIAWSLGGLLDEKSAKCKQASTMLSQIEEDFVKRRLRRRVKDLTQVLQAAGASLTRPLEAGSDDKDEQDTEAAEAARSATQRSVARRLERRKSRAKQETDGWDTSDHSEEDGLEQTAKDRRSFCAAVHRQLLEDVSEEFASASAVLKALKSAKQKLQDEYRQAFVHLSLPEVFSFFVEHSTFWWDPLSLVTDAGGASAALWGPRKAMTSTQLEAFDWFEEMASFTELMGDDDPDTELVPKMSRSASSRKWHEDCEAAGIPPA</sequence>
<dbReference type="AlphaFoldDB" id="A0A9P1FXP9"/>
<reference evidence="5" key="1">
    <citation type="submission" date="2022-10" db="EMBL/GenBank/DDBJ databases">
        <authorList>
            <person name="Chen Y."/>
            <person name="Dougan E. K."/>
            <person name="Chan C."/>
            <person name="Rhodes N."/>
            <person name="Thang M."/>
        </authorList>
    </citation>
    <scope>NUCLEOTIDE SEQUENCE</scope>
</reference>
<accession>A0A9P1FXP9</accession>
<feature type="compositionally biased region" description="Acidic residues" evidence="4">
    <location>
        <begin position="95"/>
        <end position="107"/>
    </location>
</feature>
<proteinExistence type="predicted"/>